<keyword evidence="2" id="KW-1185">Reference proteome</keyword>
<sequence length="60" mass="6376">MQHGGEDYLLSGFKFWKYATPGIIEDSVINAAFITANIPLAASECPIFGLTISGVSTSQP</sequence>
<evidence type="ECO:0000313" key="1">
    <source>
        <dbReference type="EMBL" id="KAK5625464.1"/>
    </source>
</evidence>
<dbReference type="Proteomes" id="UP001305414">
    <property type="component" value="Unassembled WGS sequence"/>
</dbReference>
<dbReference type="EMBL" id="JAWHQM010000002">
    <property type="protein sequence ID" value="KAK5625464.1"/>
    <property type="molecule type" value="Genomic_DNA"/>
</dbReference>
<accession>A0AAN7UB39</accession>
<organism evidence="1 2">
    <name type="scientific">Xylaria bambusicola</name>
    <dbReference type="NCBI Taxonomy" id="326684"/>
    <lineage>
        <taxon>Eukaryota</taxon>
        <taxon>Fungi</taxon>
        <taxon>Dikarya</taxon>
        <taxon>Ascomycota</taxon>
        <taxon>Pezizomycotina</taxon>
        <taxon>Sordariomycetes</taxon>
        <taxon>Xylariomycetidae</taxon>
        <taxon>Xylariales</taxon>
        <taxon>Xylariaceae</taxon>
        <taxon>Xylaria</taxon>
    </lineage>
</organism>
<gene>
    <name evidence="1" type="ORF">RRF57_001180</name>
</gene>
<protein>
    <submittedName>
        <fullName evidence="1">Uncharacterized protein</fullName>
    </submittedName>
</protein>
<evidence type="ECO:0000313" key="2">
    <source>
        <dbReference type="Proteomes" id="UP001305414"/>
    </source>
</evidence>
<reference evidence="1 2" key="1">
    <citation type="submission" date="2023-10" db="EMBL/GenBank/DDBJ databases">
        <title>Draft genome sequence of Xylaria bambusicola isolate GMP-LS, the root and basal stem rot pathogen of sugarcane in Indonesia.</title>
        <authorList>
            <person name="Selvaraj P."/>
            <person name="Muralishankar V."/>
            <person name="Muruganantham S."/>
            <person name="Sp S."/>
            <person name="Haryani S."/>
            <person name="Lau K.J.X."/>
            <person name="Naqvi N.I."/>
        </authorList>
    </citation>
    <scope>NUCLEOTIDE SEQUENCE [LARGE SCALE GENOMIC DNA]</scope>
    <source>
        <strain evidence="1">GMP-LS</strain>
    </source>
</reference>
<dbReference type="AlphaFoldDB" id="A0AAN7UB39"/>
<name>A0AAN7UB39_9PEZI</name>
<comment type="caution">
    <text evidence="1">The sequence shown here is derived from an EMBL/GenBank/DDBJ whole genome shotgun (WGS) entry which is preliminary data.</text>
</comment>
<proteinExistence type="predicted"/>